<dbReference type="GO" id="GO:0000105">
    <property type="term" value="P:L-histidine biosynthetic process"/>
    <property type="evidence" value="ECO:0007669"/>
    <property type="project" value="UniProtKB-KW"/>
</dbReference>
<gene>
    <name evidence="11" type="primary">hisC</name>
    <name evidence="11" type="ORF">Tchar_00109</name>
</gene>
<dbReference type="Pfam" id="PF00155">
    <property type="entry name" value="Aminotran_1_2"/>
    <property type="match status" value="2"/>
</dbReference>
<dbReference type="InterPro" id="IPR050106">
    <property type="entry name" value="HistidinolP_aminotransfase"/>
</dbReference>
<accession>A0A554XKX4</accession>
<evidence type="ECO:0000256" key="6">
    <source>
        <dbReference type="ARBA" id="ARBA00022679"/>
    </source>
</evidence>
<sequence length="366" mass="39901">MRGREAWVRIHGGPDVHGAVPWDFSTNANACGPCPTAWQAVQQADATRYPDPSYTELRRALADWHGVIPERVLVLGSASEGIQRLTAAFRLRGARHVHLPRHGYGDYRHAARAWGLCEVKQPAHADLVWLCDPGSPQGQPQKRDVVEAALQAPSERSVVLDAAYAPLRLYGADALTKDELRRVWQIWTPNKALGMTGVRAAYAIAPEGAEEDVTRMEALAPSWPVGAHGVALLRAWVQPQTQRWLADSRQTLAAWAEALRARLEPLGWICAPSVTPFFCARPPQPLDAAALRTHGVRLRDATSFGLPGWWRMSAQPPQAVDALVAAWQAAISSAPREACATRAHLDAGGARVSMDCVQHARGEGRA</sequence>
<keyword evidence="12" id="KW-1185">Reference proteome</keyword>
<evidence type="ECO:0000256" key="9">
    <source>
        <dbReference type="ARBA" id="ARBA00047481"/>
    </source>
</evidence>
<dbReference type="SUPFAM" id="SSF53383">
    <property type="entry name" value="PLP-dependent transferases"/>
    <property type="match status" value="1"/>
</dbReference>
<dbReference type="EC" id="2.6.1.9" evidence="3"/>
<comment type="caution">
    <text evidence="11">The sequence shown here is derived from an EMBL/GenBank/DDBJ whole genome shotgun (WGS) entry which is preliminary data.</text>
</comment>
<keyword evidence="5" id="KW-0028">Amino-acid biosynthesis</keyword>
<comment type="pathway">
    <text evidence="1">Amino-acid biosynthesis; L-histidine biosynthesis; L-histidine from 5-phospho-alpha-D-ribose 1-diphosphate: step 7/9.</text>
</comment>
<organism evidence="11 12">
    <name type="scientific">Tepidimonas charontis</name>
    <dbReference type="NCBI Taxonomy" id="2267262"/>
    <lineage>
        <taxon>Bacteria</taxon>
        <taxon>Pseudomonadati</taxon>
        <taxon>Pseudomonadota</taxon>
        <taxon>Betaproteobacteria</taxon>
        <taxon>Burkholderiales</taxon>
        <taxon>Tepidimonas</taxon>
    </lineage>
</organism>
<reference evidence="11 12" key="1">
    <citation type="submission" date="2019-07" db="EMBL/GenBank/DDBJ databases">
        <title>Tepidimonas charontis SPSP-6 draft genome.</title>
        <authorList>
            <person name="Da Costa M.S."/>
            <person name="Froufe H.J.C."/>
            <person name="Egas C."/>
            <person name="Albuquerque L."/>
        </authorList>
    </citation>
    <scope>NUCLEOTIDE SEQUENCE [LARGE SCALE GENOMIC DNA]</scope>
    <source>
        <strain evidence="11 12">SPSP-6</strain>
    </source>
</reference>
<evidence type="ECO:0000259" key="10">
    <source>
        <dbReference type="Pfam" id="PF00155"/>
    </source>
</evidence>
<dbReference type="EMBL" id="VJON01000001">
    <property type="protein sequence ID" value="TSE36485.1"/>
    <property type="molecule type" value="Genomic_DNA"/>
</dbReference>
<evidence type="ECO:0000256" key="3">
    <source>
        <dbReference type="ARBA" id="ARBA00012748"/>
    </source>
</evidence>
<feature type="domain" description="Aminotransferase class I/classII large" evidence="10">
    <location>
        <begin position="123"/>
        <end position="324"/>
    </location>
</feature>
<comment type="similarity">
    <text evidence="2">Belongs to the class-II pyridoxal-phosphate-dependent aminotransferase family. Histidinol-phosphate aminotransferase subfamily.</text>
</comment>
<evidence type="ECO:0000256" key="2">
    <source>
        <dbReference type="ARBA" id="ARBA00007970"/>
    </source>
</evidence>
<keyword evidence="7" id="KW-0663">Pyridoxal phosphate</keyword>
<keyword evidence="6 11" id="KW-0808">Transferase</keyword>
<protein>
    <recommendedName>
        <fullName evidence="3">histidinol-phosphate transaminase</fullName>
        <ecNumber evidence="3">2.6.1.9</ecNumber>
    </recommendedName>
</protein>
<evidence type="ECO:0000256" key="4">
    <source>
        <dbReference type="ARBA" id="ARBA00022576"/>
    </source>
</evidence>
<dbReference type="InterPro" id="IPR015421">
    <property type="entry name" value="PyrdxlP-dep_Trfase_major"/>
</dbReference>
<dbReference type="PANTHER" id="PTHR43643:SF6">
    <property type="entry name" value="HISTIDINOL-PHOSPHATE AMINOTRANSFERASE"/>
    <property type="match status" value="1"/>
</dbReference>
<dbReference type="CDD" id="cd00609">
    <property type="entry name" value="AAT_like"/>
    <property type="match status" value="1"/>
</dbReference>
<dbReference type="PANTHER" id="PTHR43643">
    <property type="entry name" value="HISTIDINOL-PHOSPHATE AMINOTRANSFERASE 2"/>
    <property type="match status" value="1"/>
</dbReference>
<evidence type="ECO:0000256" key="7">
    <source>
        <dbReference type="ARBA" id="ARBA00022898"/>
    </source>
</evidence>
<keyword evidence="4 11" id="KW-0032">Aminotransferase</keyword>
<keyword evidence="8" id="KW-0368">Histidine biosynthesis</keyword>
<evidence type="ECO:0000256" key="1">
    <source>
        <dbReference type="ARBA" id="ARBA00005011"/>
    </source>
</evidence>
<dbReference type="Proteomes" id="UP000318294">
    <property type="component" value="Unassembled WGS sequence"/>
</dbReference>
<dbReference type="InterPro" id="IPR004839">
    <property type="entry name" value="Aminotransferase_I/II_large"/>
</dbReference>
<feature type="domain" description="Aminotransferase class I/classII large" evidence="10">
    <location>
        <begin position="23"/>
        <end position="115"/>
    </location>
</feature>
<dbReference type="GO" id="GO:0030170">
    <property type="term" value="F:pyridoxal phosphate binding"/>
    <property type="evidence" value="ECO:0007669"/>
    <property type="project" value="InterPro"/>
</dbReference>
<name>A0A554XKX4_9BURK</name>
<dbReference type="Gene3D" id="3.40.640.10">
    <property type="entry name" value="Type I PLP-dependent aspartate aminotransferase-like (Major domain)"/>
    <property type="match status" value="1"/>
</dbReference>
<evidence type="ECO:0000313" key="11">
    <source>
        <dbReference type="EMBL" id="TSE36485.1"/>
    </source>
</evidence>
<evidence type="ECO:0000256" key="5">
    <source>
        <dbReference type="ARBA" id="ARBA00022605"/>
    </source>
</evidence>
<dbReference type="GO" id="GO:0004400">
    <property type="term" value="F:histidinol-phosphate transaminase activity"/>
    <property type="evidence" value="ECO:0007669"/>
    <property type="project" value="UniProtKB-EC"/>
</dbReference>
<dbReference type="AlphaFoldDB" id="A0A554XKX4"/>
<dbReference type="InterPro" id="IPR015424">
    <property type="entry name" value="PyrdxlP-dep_Trfase"/>
</dbReference>
<proteinExistence type="inferred from homology"/>
<dbReference type="Gene3D" id="3.90.1150.10">
    <property type="entry name" value="Aspartate Aminotransferase, domain 1"/>
    <property type="match status" value="1"/>
</dbReference>
<dbReference type="InterPro" id="IPR015422">
    <property type="entry name" value="PyrdxlP-dep_Trfase_small"/>
</dbReference>
<evidence type="ECO:0000256" key="8">
    <source>
        <dbReference type="ARBA" id="ARBA00023102"/>
    </source>
</evidence>
<evidence type="ECO:0000313" key="12">
    <source>
        <dbReference type="Proteomes" id="UP000318294"/>
    </source>
</evidence>
<dbReference type="RefSeq" id="WP_236640068.1">
    <property type="nucleotide sequence ID" value="NZ_VJON01000001.1"/>
</dbReference>
<comment type="catalytic activity">
    <reaction evidence="9">
        <text>L-histidinol phosphate + 2-oxoglutarate = 3-(imidazol-4-yl)-2-oxopropyl phosphate + L-glutamate</text>
        <dbReference type="Rhea" id="RHEA:23744"/>
        <dbReference type="ChEBI" id="CHEBI:16810"/>
        <dbReference type="ChEBI" id="CHEBI:29985"/>
        <dbReference type="ChEBI" id="CHEBI:57766"/>
        <dbReference type="ChEBI" id="CHEBI:57980"/>
        <dbReference type="EC" id="2.6.1.9"/>
    </reaction>
</comment>